<feature type="binding site" evidence="7">
    <location>
        <position position="38"/>
    </location>
    <ligand>
        <name>substrate</name>
    </ligand>
</feature>
<keyword evidence="3 7" id="KW-0547">Nucleotide-binding</keyword>
<dbReference type="EMBL" id="JACHVC010000005">
    <property type="protein sequence ID" value="MBC2604843.1"/>
    <property type="molecule type" value="Genomic_DNA"/>
</dbReference>
<dbReference type="GO" id="GO:0009423">
    <property type="term" value="P:chorismate biosynthetic process"/>
    <property type="evidence" value="ECO:0007669"/>
    <property type="project" value="UniProtKB-UniRule"/>
</dbReference>
<evidence type="ECO:0000256" key="7">
    <source>
        <dbReference type="HAMAP-Rule" id="MF_00109"/>
    </source>
</evidence>
<name>A0A7X1B5C0_9BACT</name>
<dbReference type="AlphaFoldDB" id="A0A7X1B5C0"/>
<dbReference type="GO" id="GO:0004765">
    <property type="term" value="F:shikimate kinase activity"/>
    <property type="evidence" value="ECO:0007669"/>
    <property type="project" value="UniProtKB-UniRule"/>
</dbReference>
<evidence type="ECO:0000256" key="2">
    <source>
        <dbReference type="ARBA" id="ARBA00022679"/>
    </source>
</evidence>
<dbReference type="RefSeq" id="WP_185658739.1">
    <property type="nucleotide sequence ID" value="NZ_CAWPOO010000005.1"/>
</dbReference>
<gene>
    <name evidence="7" type="primary">aroK</name>
    <name evidence="8" type="ORF">H5P27_02190</name>
</gene>
<dbReference type="Gene3D" id="3.40.50.300">
    <property type="entry name" value="P-loop containing nucleotide triphosphate hydrolases"/>
    <property type="match status" value="1"/>
</dbReference>
<comment type="function">
    <text evidence="7">Catalyzes the specific phosphorylation of the 3-hydroxyl group of shikimic acid using ATP as a cosubstrate.</text>
</comment>
<comment type="subunit">
    <text evidence="7">Monomer.</text>
</comment>
<feature type="binding site" evidence="7">
    <location>
        <position position="20"/>
    </location>
    <ligand>
        <name>Mg(2+)</name>
        <dbReference type="ChEBI" id="CHEBI:18420"/>
    </ligand>
</feature>
<comment type="catalytic activity">
    <reaction evidence="7">
        <text>shikimate + ATP = 3-phosphoshikimate + ADP + H(+)</text>
        <dbReference type="Rhea" id="RHEA:13121"/>
        <dbReference type="ChEBI" id="CHEBI:15378"/>
        <dbReference type="ChEBI" id="CHEBI:30616"/>
        <dbReference type="ChEBI" id="CHEBI:36208"/>
        <dbReference type="ChEBI" id="CHEBI:145989"/>
        <dbReference type="ChEBI" id="CHEBI:456216"/>
        <dbReference type="EC" id="2.7.1.71"/>
    </reaction>
</comment>
<dbReference type="Pfam" id="PF01202">
    <property type="entry name" value="SKI"/>
    <property type="match status" value="1"/>
</dbReference>
<dbReference type="GO" id="GO:0005524">
    <property type="term" value="F:ATP binding"/>
    <property type="evidence" value="ECO:0007669"/>
    <property type="project" value="UniProtKB-UniRule"/>
</dbReference>
<comment type="cofactor">
    <cofactor evidence="7">
        <name>Mg(2+)</name>
        <dbReference type="ChEBI" id="CHEBI:18420"/>
    </cofactor>
    <text evidence="7">Binds 1 Mg(2+) ion per subunit.</text>
</comment>
<dbReference type="CDD" id="cd00464">
    <property type="entry name" value="SK"/>
    <property type="match status" value="1"/>
</dbReference>
<keyword evidence="9" id="KW-1185">Reference proteome</keyword>
<evidence type="ECO:0000256" key="4">
    <source>
        <dbReference type="ARBA" id="ARBA00022777"/>
    </source>
</evidence>
<reference evidence="8 9" key="1">
    <citation type="submission" date="2020-07" db="EMBL/GenBank/DDBJ databases">
        <authorList>
            <person name="Feng X."/>
        </authorList>
    </citation>
    <scope>NUCLEOTIDE SEQUENCE [LARGE SCALE GENOMIC DNA]</scope>
    <source>
        <strain evidence="8 9">JCM23202</strain>
    </source>
</reference>
<feature type="binding site" evidence="7">
    <location>
        <position position="157"/>
    </location>
    <ligand>
        <name>ATP</name>
        <dbReference type="ChEBI" id="CHEBI:30616"/>
    </ligand>
</feature>
<dbReference type="GO" id="GO:0005829">
    <property type="term" value="C:cytosol"/>
    <property type="evidence" value="ECO:0007669"/>
    <property type="project" value="TreeGrafter"/>
</dbReference>
<dbReference type="UniPathway" id="UPA00053">
    <property type="reaction ID" value="UER00088"/>
</dbReference>
<keyword evidence="6 7" id="KW-0057">Aromatic amino acid biosynthesis</keyword>
<proteinExistence type="inferred from homology"/>
<dbReference type="InterPro" id="IPR031322">
    <property type="entry name" value="Shikimate/glucono_kinase"/>
</dbReference>
<dbReference type="GO" id="GO:0000287">
    <property type="term" value="F:magnesium ion binding"/>
    <property type="evidence" value="ECO:0007669"/>
    <property type="project" value="UniProtKB-UniRule"/>
</dbReference>
<dbReference type="InterPro" id="IPR000623">
    <property type="entry name" value="Shikimate_kinase/TSH1"/>
</dbReference>
<evidence type="ECO:0000256" key="1">
    <source>
        <dbReference type="ARBA" id="ARBA00022605"/>
    </source>
</evidence>
<dbReference type="Proteomes" id="UP000526501">
    <property type="component" value="Unassembled WGS sequence"/>
</dbReference>
<dbReference type="PRINTS" id="PR01100">
    <property type="entry name" value="SHIKIMTKNASE"/>
</dbReference>
<organism evidence="8 9">
    <name type="scientific">Pelagicoccus albus</name>
    <dbReference type="NCBI Taxonomy" id="415222"/>
    <lineage>
        <taxon>Bacteria</taxon>
        <taxon>Pseudomonadati</taxon>
        <taxon>Verrucomicrobiota</taxon>
        <taxon>Opitutia</taxon>
        <taxon>Puniceicoccales</taxon>
        <taxon>Pelagicoccaceae</taxon>
        <taxon>Pelagicoccus</taxon>
    </lineage>
</organism>
<keyword evidence="2 7" id="KW-0808">Transferase</keyword>
<dbReference type="EC" id="2.7.1.71" evidence="7"/>
<feature type="binding site" evidence="7">
    <location>
        <position position="141"/>
    </location>
    <ligand>
        <name>substrate</name>
    </ligand>
</feature>
<keyword evidence="7" id="KW-0460">Magnesium</keyword>
<keyword evidence="1 7" id="KW-0028">Amino-acid biosynthesis</keyword>
<keyword evidence="4 7" id="KW-0418">Kinase</keyword>
<dbReference type="SUPFAM" id="SSF52540">
    <property type="entry name" value="P-loop containing nucleoside triphosphate hydrolases"/>
    <property type="match status" value="1"/>
</dbReference>
<dbReference type="HAMAP" id="MF_00109">
    <property type="entry name" value="Shikimate_kinase"/>
    <property type="match status" value="1"/>
</dbReference>
<evidence type="ECO:0000256" key="5">
    <source>
        <dbReference type="ARBA" id="ARBA00022840"/>
    </source>
</evidence>
<keyword evidence="5 7" id="KW-0067">ATP-binding</keyword>
<evidence type="ECO:0000256" key="6">
    <source>
        <dbReference type="ARBA" id="ARBA00023141"/>
    </source>
</evidence>
<feature type="binding site" evidence="7">
    <location>
        <position position="62"/>
    </location>
    <ligand>
        <name>substrate</name>
    </ligand>
</feature>
<evidence type="ECO:0000313" key="8">
    <source>
        <dbReference type="EMBL" id="MBC2604843.1"/>
    </source>
</evidence>
<feature type="binding site" evidence="7">
    <location>
        <begin position="16"/>
        <end position="21"/>
    </location>
    <ligand>
        <name>ATP</name>
        <dbReference type="ChEBI" id="CHEBI:30616"/>
    </ligand>
</feature>
<keyword evidence="7" id="KW-0479">Metal-binding</keyword>
<sequence length="179" mass="19763">MKKLSKPNLYLVGFMGTGKSTVGRLVAQRMGLEFIDSDHAIEAAAEKSISEIFASEGEPVFRRMEKAFVEKGHPREGCLISCGGGLPVQPGIMEILKEQGLVFSLMASAAGIYERTRHTTDRPLLQVADPLAEIEKLLEVREPIYRKANCCILTEGRTVGEVVGHVCRSYKLESKLWTP</sequence>
<comment type="similarity">
    <text evidence="7">Belongs to the shikimate kinase family.</text>
</comment>
<comment type="caution">
    <text evidence="8">The sequence shown here is derived from an EMBL/GenBank/DDBJ whole genome shotgun (WGS) entry which is preliminary data.</text>
</comment>
<dbReference type="PANTHER" id="PTHR21087:SF16">
    <property type="entry name" value="SHIKIMATE KINASE 1, CHLOROPLASTIC"/>
    <property type="match status" value="1"/>
</dbReference>
<accession>A0A7X1B5C0</accession>
<dbReference type="PANTHER" id="PTHR21087">
    <property type="entry name" value="SHIKIMATE KINASE"/>
    <property type="match status" value="1"/>
</dbReference>
<keyword evidence="7" id="KW-0963">Cytoplasm</keyword>
<comment type="subcellular location">
    <subcellularLocation>
        <location evidence="7">Cytoplasm</location>
    </subcellularLocation>
</comment>
<evidence type="ECO:0000256" key="3">
    <source>
        <dbReference type="ARBA" id="ARBA00022741"/>
    </source>
</evidence>
<dbReference type="GO" id="GO:0009073">
    <property type="term" value="P:aromatic amino acid family biosynthetic process"/>
    <property type="evidence" value="ECO:0007669"/>
    <property type="project" value="UniProtKB-KW"/>
</dbReference>
<dbReference type="GO" id="GO:0008652">
    <property type="term" value="P:amino acid biosynthetic process"/>
    <property type="evidence" value="ECO:0007669"/>
    <property type="project" value="UniProtKB-KW"/>
</dbReference>
<feature type="binding site" evidence="7">
    <location>
        <position position="84"/>
    </location>
    <ligand>
        <name>substrate</name>
    </ligand>
</feature>
<comment type="pathway">
    <text evidence="7">Metabolic intermediate biosynthesis; chorismate biosynthesis; chorismate from D-erythrose 4-phosphate and phosphoenolpyruvate: step 5/7.</text>
</comment>
<feature type="binding site" evidence="7">
    <location>
        <position position="122"/>
    </location>
    <ligand>
        <name>ATP</name>
        <dbReference type="ChEBI" id="CHEBI:30616"/>
    </ligand>
</feature>
<dbReference type="InterPro" id="IPR027417">
    <property type="entry name" value="P-loop_NTPase"/>
</dbReference>
<evidence type="ECO:0000313" key="9">
    <source>
        <dbReference type="Proteomes" id="UP000526501"/>
    </source>
</evidence>
<protein>
    <recommendedName>
        <fullName evidence="7">Shikimate kinase</fullName>
        <shortName evidence="7">SK</shortName>
        <ecNumber evidence="7">2.7.1.71</ecNumber>
    </recommendedName>
</protein>